<keyword evidence="1" id="KW-1185">Reference proteome</keyword>
<evidence type="ECO:0000313" key="1">
    <source>
        <dbReference type="Proteomes" id="UP000492821"/>
    </source>
</evidence>
<protein>
    <submittedName>
        <fullName evidence="2">Methyltransf_FA domain-containing protein</fullName>
    </submittedName>
</protein>
<proteinExistence type="predicted"/>
<dbReference type="Proteomes" id="UP000492821">
    <property type="component" value="Unassembled WGS sequence"/>
</dbReference>
<evidence type="ECO:0000313" key="2">
    <source>
        <dbReference type="WBParaSite" id="Pan_g14033.t1"/>
    </source>
</evidence>
<reference evidence="1" key="1">
    <citation type="journal article" date="2013" name="Genetics">
        <title>The draft genome and transcriptome of Panagrellus redivivus are shaped by the harsh demands of a free-living lifestyle.</title>
        <authorList>
            <person name="Srinivasan J."/>
            <person name="Dillman A.R."/>
            <person name="Macchietto M.G."/>
            <person name="Heikkinen L."/>
            <person name="Lakso M."/>
            <person name="Fracchia K.M."/>
            <person name="Antoshechkin I."/>
            <person name="Mortazavi A."/>
            <person name="Wong G."/>
            <person name="Sternberg P.W."/>
        </authorList>
    </citation>
    <scope>NUCLEOTIDE SEQUENCE [LARGE SCALE GENOMIC DNA]</scope>
    <source>
        <strain evidence="1">MT8872</strain>
    </source>
</reference>
<sequence>MGQNCTVHVVNATQETIRLEFCQKNERRGVVSVCPGGTHSETYLTSAWTLVWVDVWRNGQEQAVPFRVLKGNGVDCTYVVNFDSVSLQQC</sequence>
<name>A0A7E4UXM9_PANRE</name>
<organism evidence="1 2">
    <name type="scientific">Panagrellus redivivus</name>
    <name type="common">Microworm</name>
    <dbReference type="NCBI Taxonomy" id="6233"/>
    <lineage>
        <taxon>Eukaryota</taxon>
        <taxon>Metazoa</taxon>
        <taxon>Ecdysozoa</taxon>
        <taxon>Nematoda</taxon>
        <taxon>Chromadorea</taxon>
        <taxon>Rhabditida</taxon>
        <taxon>Tylenchina</taxon>
        <taxon>Panagrolaimomorpha</taxon>
        <taxon>Panagrolaimoidea</taxon>
        <taxon>Panagrolaimidae</taxon>
        <taxon>Panagrellus</taxon>
    </lineage>
</organism>
<dbReference type="AlphaFoldDB" id="A0A7E4UXM9"/>
<reference evidence="2" key="2">
    <citation type="submission" date="2020-10" db="UniProtKB">
        <authorList>
            <consortium name="WormBaseParasite"/>
        </authorList>
    </citation>
    <scope>IDENTIFICATION</scope>
</reference>
<dbReference type="WBParaSite" id="Pan_g14033.t1">
    <property type="protein sequence ID" value="Pan_g14033.t1"/>
    <property type="gene ID" value="Pan_g14033"/>
</dbReference>
<accession>A0A7E4UXM9</accession>